<dbReference type="Gene3D" id="2.40.50.1020">
    <property type="entry name" value="LytTr DNA-binding domain"/>
    <property type="match status" value="1"/>
</dbReference>
<evidence type="ECO:0000259" key="3">
    <source>
        <dbReference type="PROSITE" id="PS50110"/>
    </source>
</evidence>
<sequence length="257" mass="29200">MNRSDNSEKAPRVLIADDEPLLRAELRESLALLWPEAKIIAEAADGFEALRMAREMAPDVAFLDIRMPGLNGLDVAKTFAQRTHVVFVTAFQEHAIAAFEEGALDYVVKPSTPARLARTIARVRERMRTPPPDISRVMQKIQENQQHKTAPPAWLQAAVGNTIHFIDLSDVIYFCAELKYTRVVTDTIEAHIRTPLKELASMLEEAGFWQIHRGYLVAVKRIASVNRDVNDAVWLSLREHSARLPVSQRYQFRFRGM</sequence>
<name>A0ABS5H2T8_9BURK</name>
<dbReference type="Gene3D" id="3.40.50.2300">
    <property type="match status" value="1"/>
</dbReference>
<feature type="domain" description="HTH LytTR-type" evidence="4">
    <location>
        <begin position="155"/>
        <end position="257"/>
    </location>
</feature>
<protein>
    <submittedName>
        <fullName evidence="5">Response regulator transcription factor</fullName>
    </submittedName>
</protein>
<evidence type="ECO:0000313" key="5">
    <source>
        <dbReference type="EMBL" id="MBR7792967.1"/>
    </source>
</evidence>
<evidence type="ECO:0000256" key="1">
    <source>
        <dbReference type="ARBA" id="ARBA00023125"/>
    </source>
</evidence>
<dbReference type="Pfam" id="PF00072">
    <property type="entry name" value="Response_reg"/>
    <property type="match status" value="1"/>
</dbReference>
<dbReference type="PANTHER" id="PTHR48111:SF69">
    <property type="entry name" value="RESPONSE REGULATOR RECEIVER"/>
    <property type="match status" value="1"/>
</dbReference>
<evidence type="ECO:0000259" key="4">
    <source>
        <dbReference type="PROSITE" id="PS50930"/>
    </source>
</evidence>
<dbReference type="Pfam" id="PF04397">
    <property type="entry name" value="LytTR"/>
    <property type="match status" value="1"/>
</dbReference>
<evidence type="ECO:0000313" key="6">
    <source>
        <dbReference type="Proteomes" id="UP000682982"/>
    </source>
</evidence>
<keyword evidence="2" id="KW-0597">Phosphoprotein</keyword>
<dbReference type="EMBL" id="JAGSPK010000003">
    <property type="protein sequence ID" value="MBR7792967.1"/>
    <property type="molecule type" value="Genomic_DNA"/>
</dbReference>
<keyword evidence="6" id="KW-1185">Reference proteome</keyword>
<dbReference type="SUPFAM" id="SSF52172">
    <property type="entry name" value="CheY-like"/>
    <property type="match status" value="1"/>
</dbReference>
<feature type="modified residue" description="4-aspartylphosphate" evidence="2">
    <location>
        <position position="64"/>
    </location>
</feature>
<dbReference type="PROSITE" id="PS50110">
    <property type="entry name" value="RESPONSE_REGULATORY"/>
    <property type="match status" value="1"/>
</dbReference>
<comment type="caution">
    <text evidence="5">The sequence shown here is derived from an EMBL/GenBank/DDBJ whole genome shotgun (WGS) entry which is preliminary data.</text>
</comment>
<keyword evidence="1" id="KW-0238">DNA-binding</keyword>
<dbReference type="SMART" id="SM00448">
    <property type="entry name" value="REC"/>
    <property type="match status" value="1"/>
</dbReference>
<feature type="domain" description="Response regulatory" evidence="3">
    <location>
        <begin position="12"/>
        <end position="124"/>
    </location>
</feature>
<dbReference type="InterPro" id="IPR039420">
    <property type="entry name" value="WalR-like"/>
</dbReference>
<dbReference type="InterPro" id="IPR001789">
    <property type="entry name" value="Sig_transdc_resp-reg_receiver"/>
</dbReference>
<reference evidence="5 6" key="1">
    <citation type="submission" date="2021-04" db="EMBL/GenBank/DDBJ databases">
        <title>novel species isolated from subtropical streams in China.</title>
        <authorList>
            <person name="Lu H."/>
        </authorList>
    </citation>
    <scope>NUCLEOTIDE SEQUENCE [LARGE SCALE GENOMIC DNA]</scope>
    <source>
        <strain evidence="5 6">FT147W</strain>
    </source>
</reference>
<dbReference type="SMART" id="SM00850">
    <property type="entry name" value="LytTR"/>
    <property type="match status" value="1"/>
</dbReference>
<evidence type="ECO:0000256" key="2">
    <source>
        <dbReference type="PROSITE-ProRule" id="PRU00169"/>
    </source>
</evidence>
<dbReference type="PANTHER" id="PTHR48111">
    <property type="entry name" value="REGULATOR OF RPOS"/>
    <property type="match status" value="1"/>
</dbReference>
<proteinExistence type="predicted"/>
<dbReference type="RefSeq" id="WP_212678970.1">
    <property type="nucleotide sequence ID" value="NZ_JAGSPK010000003.1"/>
</dbReference>
<gene>
    <name evidence="5" type="ORF">KDM87_10200</name>
</gene>
<organism evidence="5 6">
    <name type="scientific">Undibacterium rivi</name>
    <dbReference type="NCBI Taxonomy" id="2828729"/>
    <lineage>
        <taxon>Bacteria</taxon>
        <taxon>Pseudomonadati</taxon>
        <taxon>Pseudomonadota</taxon>
        <taxon>Betaproteobacteria</taxon>
        <taxon>Burkholderiales</taxon>
        <taxon>Oxalobacteraceae</taxon>
        <taxon>Undibacterium</taxon>
    </lineage>
</organism>
<dbReference type="InterPro" id="IPR007492">
    <property type="entry name" value="LytTR_DNA-bd_dom"/>
</dbReference>
<dbReference type="Proteomes" id="UP000682982">
    <property type="component" value="Unassembled WGS sequence"/>
</dbReference>
<accession>A0ABS5H2T8</accession>
<dbReference type="InterPro" id="IPR011006">
    <property type="entry name" value="CheY-like_superfamily"/>
</dbReference>
<dbReference type="PROSITE" id="PS50930">
    <property type="entry name" value="HTH_LYTTR"/>
    <property type="match status" value="1"/>
</dbReference>